<dbReference type="InterPro" id="IPR011990">
    <property type="entry name" value="TPR-like_helical_dom_sf"/>
</dbReference>
<dbReference type="GO" id="GO:0009451">
    <property type="term" value="P:RNA modification"/>
    <property type="evidence" value="ECO:0007669"/>
    <property type="project" value="InterPro"/>
</dbReference>
<dbReference type="Pfam" id="PF14432">
    <property type="entry name" value="DYW_deaminase"/>
    <property type="match status" value="1"/>
</dbReference>
<comment type="caution">
    <text evidence="5">The sequence shown here is derived from an EMBL/GenBank/DDBJ whole genome shotgun (WGS) entry which is preliminary data.</text>
</comment>
<evidence type="ECO:0000313" key="6">
    <source>
        <dbReference type="Proteomes" id="UP001359559"/>
    </source>
</evidence>
<dbReference type="InterPro" id="IPR046848">
    <property type="entry name" value="E_motif"/>
</dbReference>
<feature type="repeat" description="PPR" evidence="3">
    <location>
        <begin position="170"/>
        <end position="204"/>
    </location>
</feature>
<evidence type="ECO:0000313" key="5">
    <source>
        <dbReference type="EMBL" id="KAK7303777.1"/>
    </source>
</evidence>
<proteinExistence type="inferred from homology"/>
<dbReference type="InterPro" id="IPR046960">
    <property type="entry name" value="PPR_At4g14850-like_plant"/>
</dbReference>
<sequence>MEFAVFPRVTVFAKLGRLPDPIEEEFHLQCLTCHVERSLRLQLQRSGDGANKFGFFGKSLHSLSHHYSFTPTPTDPALLHRVLERSRVSSDFRTATKAHAKVVVLGYATYPSLVASLISTYAHFHQPHIALHVFSNVFRLFNMNLVIESLMKGGHCDIAKRVFGKMPVRDVVTWNTMIGGYVKNLRFFDGLSFFRRMLSANVEPDGFTFASVITACARLGALCNAKWVHGLMVEKRVELNYILSAALVDMYAKCGRIDVSKQVFEDVARDHVSVWNAMIKGLAIHGLALDATVVFSRMEMEHVLPDAVTFIGILTACSHCGLVEEGHKYFDMMQNRFWIQPQLEHYGTMVDLLGRAGLLEEAYAMIKVMPVEPDVVIWRALLSACRTHRKKELGEVAIANISRLESGDFVMLSNMYCSLKNWDSAERVRQMMKMGGVRKNCGKSWIELGDSIHRFNAADQSHAEKEAIYRVLEGLIQRAKLEGFIPLTDLVLMDVSEEEKEENLAFHSEKLALAYGVLKSSPVTKIMISKNLRICQDCHNWIKIVSKILNREIIVRDRIRFHQFEGGFCSCGDYCQKSTRRTPNGCYCKFAMNEEGHKVAVPGRKKEKGISTICYSC</sequence>
<evidence type="ECO:0000259" key="4">
    <source>
        <dbReference type="Pfam" id="PF14432"/>
    </source>
</evidence>
<evidence type="ECO:0000256" key="1">
    <source>
        <dbReference type="ARBA" id="ARBA00006643"/>
    </source>
</evidence>
<accession>A0AAN9JR81</accession>
<dbReference type="FunFam" id="1.25.40.10:FF:000242">
    <property type="entry name" value="Pentatricopeptide repeat-containing protein"/>
    <property type="match status" value="1"/>
</dbReference>
<evidence type="ECO:0000256" key="2">
    <source>
        <dbReference type="ARBA" id="ARBA00022737"/>
    </source>
</evidence>
<dbReference type="AlphaFoldDB" id="A0AAN9JR81"/>
<organism evidence="5 6">
    <name type="scientific">Clitoria ternatea</name>
    <name type="common">Butterfly pea</name>
    <dbReference type="NCBI Taxonomy" id="43366"/>
    <lineage>
        <taxon>Eukaryota</taxon>
        <taxon>Viridiplantae</taxon>
        <taxon>Streptophyta</taxon>
        <taxon>Embryophyta</taxon>
        <taxon>Tracheophyta</taxon>
        <taxon>Spermatophyta</taxon>
        <taxon>Magnoliopsida</taxon>
        <taxon>eudicotyledons</taxon>
        <taxon>Gunneridae</taxon>
        <taxon>Pentapetalae</taxon>
        <taxon>rosids</taxon>
        <taxon>fabids</taxon>
        <taxon>Fabales</taxon>
        <taxon>Fabaceae</taxon>
        <taxon>Papilionoideae</taxon>
        <taxon>50 kb inversion clade</taxon>
        <taxon>NPAAA clade</taxon>
        <taxon>indigoferoid/millettioid clade</taxon>
        <taxon>Phaseoleae</taxon>
        <taxon>Clitoria</taxon>
    </lineage>
</organism>
<dbReference type="NCBIfam" id="TIGR00756">
    <property type="entry name" value="PPR"/>
    <property type="match status" value="1"/>
</dbReference>
<feature type="repeat" description="PPR" evidence="3">
    <location>
        <begin position="271"/>
        <end position="305"/>
    </location>
</feature>
<keyword evidence="6" id="KW-1185">Reference proteome</keyword>
<dbReference type="InterPro" id="IPR002885">
    <property type="entry name" value="PPR_rpt"/>
</dbReference>
<reference evidence="5 6" key="1">
    <citation type="submission" date="2024-01" db="EMBL/GenBank/DDBJ databases">
        <title>The genomes of 5 underutilized Papilionoideae crops provide insights into root nodulation and disease resistance.</title>
        <authorList>
            <person name="Yuan L."/>
        </authorList>
    </citation>
    <scope>NUCLEOTIDE SEQUENCE [LARGE SCALE GENOMIC DNA]</scope>
    <source>
        <strain evidence="5">LY-2023</strain>
        <tissue evidence="5">Leaf</tissue>
    </source>
</reference>
<comment type="similarity">
    <text evidence="1">Belongs to the PPR family. PCMP-H subfamily.</text>
</comment>
<dbReference type="FunFam" id="1.25.40.10:FF:001895">
    <property type="entry name" value="Pentatricopeptide repeat-containing protein"/>
    <property type="match status" value="1"/>
</dbReference>
<dbReference type="PANTHER" id="PTHR47926:SF360">
    <property type="entry name" value="PENTATRICOPEPTIDE REPEAT-CONTAINING PROTEIN"/>
    <property type="match status" value="1"/>
</dbReference>
<dbReference type="InterPro" id="IPR032867">
    <property type="entry name" value="DYW_dom"/>
</dbReference>
<dbReference type="Pfam" id="PF01535">
    <property type="entry name" value="PPR"/>
    <property type="match status" value="3"/>
</dbReference>
<dbReference type="Proteomes" id="UP001359559">
    <property type="component" value="Unassembled WGS sequence"/>
</dbReference>
<gene>
    <name evidence="5" type="ORF">RJT34_14693</name>
</gene>
<evidence type="ECO:0000256" key="3">
    <source>
        <dbReference type="PROSITE-ProRule" id="PRU00708"/>
    </source>
</evidence>
<protein>
    <recommendedName>
        <fullName evidence="4">DYW domain-containing protein</fullName>
    </recommendedName>
</protein>
<dbReference type="Pfam" id="PF13041">
    <property type="entry name" value="PPR_2"/>
    <property type="match status" value="1"/>
</dbReference>
<dbReference type="Pfam" id="PF20431">
    <property type="entry name" value="E_motif"/>
    <property type="match status" value="1"/>
</dbReference>
<dbReference type="GO" id="GO:0008270">
    <property type="term" value="F:zinc ion binding"/>
    <property type="evidence" value="ECO:0007669"/>
    <property type="project" value="InterPro"/>
</dbReference>
<dbReference type="GO" id="GO:0003723">
    <property type="term" value="F:RNA binding"/>
    <property type="evidence" value="ECO:0007669"/>
    <property type="project" value="InterPro"/>
</dbReference>
<name>A0AAN9JR81_CLITE</name>
<dbReference type="PROSITE" id="PS51375">
    <property type="entry name" value="PPR"/>
    <property type="match status" value="2"/>
</dbReference>
<dbReference type="Gene3D" id="1.25.40.10">
    <property type="entry name" value="Tetratricopeptide repeat domain"/>
    <property type="match status" value="2"/>
</dbReference>
<feature type="domain" description="DYW" evidence="4">
    <location>
        <begin position="483"/>
        <end position="574"/>
    </location>
</feature>
<dbReference type="EMBL" id="JAYKXN010000003">
    <property type="protein sequence ID" value="KAK7303777.1"/>
    <property type="molecule type" value="Genomic_DNA"/>
</dbReference>
<dbReference type="PANTHER" id="PTHR47926">
    <property type="entry name" value="PENTATRICOPEPTIDE REPEAT-CONTAINING PROTEIN"/>
    <property type="match status" value="1"/>
</dbReference>
<keyword evidence="2" id="KW-0677">Repeat</keyword>